<accession>A0A934QNK4</accession>
<dbReference type="Proteomes" id="UP000635245">
    <property type="component" value="Unassembled WGS sequence"/>
</dbReference>
<evidence type="ECO:0000313" key="1">
    <source>
        <dbReference type="EMBL" id="MBK1783510.1"/>
    </source>
</evidence>
<protein>
    <submittedName>
        <fullName evidence="1">Uncharacterized protein</fullName>
    </submittedName>
</protein>
<sequence length="185" mass="18347">MFRNLFLVLVAGGDPADRVVREDSLARTVIVPVPTVATAATVAAGEDEPDLIELYGGLGADAAAAVLAAAPGAAVGYAGENGGLAGTAVLYEAPGADPAADRWHFGDTTVVAVPSADAAPEVAAELVATGATRIELCGGLGPVPAVAVRAAVDVPVTTVLFGFESIPAAARYRARFEAALSAAHS</sequence>
<evidence type="ECO:0000313" key="2">
    <source>
        <dbReference type="Proteomes" id="UP000635245"/>
    </source>
</evidence>
<dbReference type="Pfam" id="PF20116">
    <property type="entry name" value="DUF6506"/>
    <property type="match status" value="1"/>
</dbReference>
<keyword evidence="2" id="KW-1185">Reference proteome</keyword>
<dbReference type="AlphaFoldDB" id="A0A934QNK4"/>
<dbReference type="RefSeq" id="WP_200314884.1">
    <property type="nucleotide sequence ID" value="NZ_JAENJH010000001.1"/>
</dbReference>
<organism evidence="1 2">
    <name type="scientific">Prauserella cavernicola</name>
    <dbReference type="NCBI Taxonomy" id="2800127"/>
    <lineage>
        <taxon>Bacteria</taxon>
        <taxon>Bacillati</taxon>
        <taxon>Actinomycetota</taxon>
        <taxon>Actinomycetes</taxon>
        <taxon>Pseudonocardiales</taxon>
        <taxon>Pseudonocardiaceae</taxon>
        <taxon>Prauserella</taxon>
    </lineage>
</organism>
<gene>
    <name evidence="1" type="ORF">JHE00_04160</name>
</gene>
<dbReference type="EMBL" id="JAENJH010000001">
    <property type="protein sequence ID" value="MBK1783510.1"/>
    <property type="molecule type" value="Genomic_DNA"/>
</dbReference>
<proteinExistence type="predicted"/>
<comment type="caution">
    <text evidence="1">The sequence shown here is derived from an EMBL/GenBank/DDBJ whole genome shotgun (WGS) entry which is preliminary data.</text>
</comment>
<dbReference type="InterPro" id="IPR045441">
    <property type="entry name" value="DUF6506"/>
</dbReference>
<name>A0A934QNK4_9PSEU</name>
<reference evidence="1" key="1">
    <citation type="submission" date="2020-12" db="EMBL/GenBank/DDBJ databases">
        <title>Prauserella sp. ASG 168, a novel actinomycete isolated from cave rock.</title>
        <authorList>
            <person name="Suriyachadkun C."/>
        </authorList>
    </citation>
    <scope>NUCLEOTIDE SEQUENCE</scope>
    <source>
        <strain evidence="1">ASG 168</strain>
    </source>
</reference>